<evidence type="ECO:0000256" key="5">
    <source>
        <dbReference type="ARBA" id="ARBA00022692"/>
    </source>
</evidence>
<protein>
    <submittedName>
        <fullName evidence="15">SusC/RagA family TonB-linked outer membrane protein</fullName>
    </submittedName>
</protein>
<keyword evidence="16" id="KW-1185">Reference proteome</keyword>
<dbReference type="Gene3D" id="2.40.170.20">
    <property type="entry name" value="TonB-dependent receptor, beta-barrel domain"/>
    <property type="match status" value="1"/>
</dbReference>
<evidence type="ECO:0000256" key="2">
    <source>
        <dbReference type="ARBA" id="ARBA00022448"/>
    </source>
</evidence>
<dbReference type="InterPro" id="IPR008969">
    <property type="entry name" value="CarboxyPept-like_regulatory"/>
</dbReference>
<evidence type="ECO:0000256" key="11">
    <source>
        <dbReference type="RuleBase" id="RU003357"/>
    </source>
</evidence>
<evidence type="ECO:0000313" key="15">
    <source>
        <dbReference type="EMBL" id="AZS29567.1"/>
    </source>
</evidence>
<dbReference type="SUPFAM" id="SSF49464">
    <property type="entry name" value="Carboxypeptidase regulatory domain-like"/>
    <property type="match status" value="1"/>
</dbReference>
<gene>
    <name evidence="15" type="ORF">D8S85_08395</name>
</gene>
<dbReference type="NCBIfam" id="TIGR04056">
    <property type="entry name" value="OMP_RagA_SusC"/>
    <property type="match status" value="1"/>
</dbReference>
<evidence type="ECO:0000259" key="12">
    <source>
        <dbReference type="Pfam" id="PF00593"/>
    </source>
</evidence>
<evidence type="ECO:0000313" key="16">
    <source>
        <dbReference type="Proteomes" id="UP000270673"/>
    </source>
</evidence>
<dbReference type="Gene3D" id="3.55.50.30">
    <property type="match status" value="1"/>
</dbReference>
<evidence type="ECO:0000259" key="13">
    <source>
        <dbReference type="Pfam" id="PF07660"/>
    </source>
</evidence>
<dbReference type="PROSITE" id="PS52016">
    <property type="entry name" value="TONB_DEPENDENT_REC_3"/>
    <property type="match status" value="1"/>
</dbReference>
<dbReference type="Gene3D" id="2.170.130.10">
    <property type="entry name" value="TonB-dependent receptor, plug domain"/>
    <property type="match status" value="1"/>
</dbReference>
<dbReference type="InterPro" id="IPR000531">
    <property type="entry name" value="Beta-barrel_TonB"/>
</dbReference>
<evidence type="ECO:0000256" key="8">
    <source>
        <dbReference type="ARBA" id="ARBA00023136"/>
    </source>
</evidence>
<evidence type="ECO:0000259" key="14">
    <source>
        <dbReference type="Pfam" id="PF07715"/>
    </source>
</evidence>
<dbReference type="InterPro" id="IPR037066">
    <property type="entry name" value="Plug_dom_sf"/>
</dbReference>
<dbReference type="OrthoDB" id="9768177at2"/>
<keyword evidence="8 10" id="KW-0472">Membrane</keyword>
<keyword evidence="4" id="KW-0410">Iron transport</keyword>
<dbReference type="GO" id="GO:0009279">
    <property type="term" value="C:cell outer membrane"/>
    <property type="evidence" value="ECO:0007669"/>
    <property type="project" value="UniProtKB-SubCell"/>
</dbReference>
<reference evidence="15 16" key="1">
    <citation type="submission" date="2018-10" db="EMBL/GenBank/DDBJ databases">
        <title>Butyricimonas faecalis sp. nov., isolated from human faeces and emended description of the genus Butyricimonas.</title>
        <authorList>
            <person name="Le Roy T."/>
            <person name="Van der Smissen P."/>
            <person name="Paquot A."/>
            <person name="Delzenne N."/>
            <person name="Muccioli G."/>
            <person name="Collet J.-F."/>
            <person name="Cani P.D."/>
        </authorList>
    </citation>
    <scope>NUCLEOTIDE SEQUENCE [LARGE SCALE GENOMIC DNA]</scope>
    <source>
        <strain evidence="15 16">H184</strain>
    </source>
</reference>
<feature type="domain" description="TonB-dependent receptor plug" evidence="14">
    <location>
        <begin position="223"/>
        <end position="341"/>
    </location>
</feature>
<organism evidence="15 16">
    <name type="scientific">Butyricimonas faecalis</name>
    <dbReference type="NCBI Taxonomy" id="2093856"/>
    <lineage>
        <taxon>Bacteria</taxon>
        <taxon>Pseudomonadati</taxon>
        <taxon>Bacteroidota</taxon>
        <taxon>Bacteroidia</taxon>
        <taxon>Bacteroidales</taxon>
        <taxon>Odoribacteraceae</taxon>
        <taxon>Butyricimonas</taxon>
    </lineage>
</organism>
<evidence type="ECO:0000256" key="10">
    <source>
        <dbReference type="PROSITE-ProRule" id="PRU01360"/>
    </source>
</evidence>
<dbReference type="InterPro" id="IPR011662">
    <property type="entry name" value="Secretin/TonB_short_N"/>
</dbReference>
<evidence type="ECO:0000256" key="7">
    <source>
        <dbReference type="ARBA" id="ARBA00023077"/>
    </source>
</evidence>
<feature type="domain" description="Secretin/TonB short N-terminal" evidence="13">
    <location>
        <begin position="68"/>
        <end position="116"/>
    </location>
</feature>
<dbReference type="InterPro" id="IPR036942">
    <property type="entry name" value="Beta-barrel_TonB_sf"/>
</dbReference>
<keyword evidence="5 10" id="KW-0812">Transmembrane</keyword>
<evidence type="ECO:0000256" key="9">
    <source>
        <dbReference type="ARBA" id="ARBA00023237"/>
    </source>
</evidence>
<accession>A0A3S9VSR2</accession>
<proteinExistence type="inferred from homology"/>
<keyword evidence="3 10" id="KW-1134">Transmembrane beta strand</keyword>
<dbReference type="Pfam" id="PF07715">
    <property type="entry name" value="Plug"/>
    <property type="match status" value="1"/>
</dbReference>
<keyword evidence="9 10" id="KW-0998">Cell outer membrane</keyword>
<name>A0A3S9VSR2_9BACT</name>
<dbReference type="Gene3D" id="2.60.40.1120">
    <property type="entry name" value="Carboxypeptidase-like, regulatory domain"/>
    <property type="match status" value="1"/>
</dbReference>
<sequence length="1144" mass="129190">MKKKLNACYCRRQWPKKMLRVMKIGFFLLVLGLTSVHATTFSQQKVNLNVKNVTLLHVLDLLQEQSEFSFLFSSEDVKNVTNLSVKAKNEDLFEVLRRCLQGTALSFEVNGDLVVLKLQAKTGEPEKKTLKVKGFVFDAKKLSMPGVTVKVVGTSIGTVTDARGWFQILLPMTHGKLEFSFVGYKSKQVDFTEKVDTLRVMLEENIEELEGVVVTGMFTRKAESFTGSASTFKREDILRAGNQNLIKSLKNLDPAFQISENLEFGSDPNRMPDVQLRGQTSFANVRGDYEGNPNQPLFILDGFETTIEKVFDLDMNRVASVTLLKDAAAKAIYGSKAGNGVVVIETVRPKSGELRVYYSGDFGIEAPDLTSYDLMNAEEKLAYEVKIGMYSPDTHPGIITAHQSYKKVYDDVQRGVNTYWLSKPLHVGFSNKHSLTLEGGDEQMRYQFGVSYNSVSGVMKESGRNTLNANTTLSYTYRNLLFRNTIEFTRNWSKNSPYGSFAEYTSLNPYWAPYDDEGNLNRVFLVHSGKDDNTSYSDIEVYNPLYNATLNTKDESNYTEIRDNFSMDWNISGALRVVGGFSYSRQENGADIYYPKNHTKFIHYDENGMSDRKGQYTKKDGYSENIAVQAGLNFNKTLGEHLFFANLTWNIATSNSRSTSTVGEGFGNDSMDDLSFATKYEKNGKPTGNNGKMREVGVIGALNYAYANRYLFDASIRKSASSVYGSDTRWGTFWSLGIGWNIYHEKFLEGNNWLTNFKLRASMGYTGTQNVDPAQARYRYDYYDYSYGDMIGAQLVALANNKLKWQRNMDYNFGADIAIQRLLTLRAEYYIQVTDDLLSDISLPPSNGFTSYKENLGKIENRGFELAVALTPWRNEKQHAYVTFTATALHNENKIKKIYDIFKNSNDAQNSSLEETYDGYIRDTEVLKKYLNKYTKPATLYYEGCSMTAIWGMRSLGIDPATGQEMFLTKEGKSTYTWSAAEQVVVGDQTPKLSGTIGINAGYKGFTLSVACSYKLGGDLYNSSLIARMENVNGYENLDRRILKAWQKPGDISPYKATIINGDAENGFTKPTSRFVQKNNELYVSSVNVGYDFVGAKWLKKVALQRLKLSFYMNELLRLSSVDIERGTSYPFARNFSFSLQATF</sequence>
<dbReference type="Pfam" id="PF13715">
    <property type="entry name" value="CarbopepD_reg_2"/>
    <property type="match status" value="1"/>
</dbReference>
<evidence type="ECO:0000256" key="3">
    <source>
        <dbReference type="ARBA" id="ARBA00022452"/>
    </source>
</evidence>
<dbReference type="SUPFAM" id="SSF56935">
    <property type="entry name" value="Porins"/>
    <property type="match status" value="1"/>
</dbReference>
<evidence type="ECO:0000256" key="6">
    <source>
        <dbReference type="ARBA" id="ARBA00023004"/>
    </source>
</evidence>
<keyword evidence="4" id="KW-0406">Ion transport</keyword>
<dbReference type="EMBL" id="CP032819">
    <property type="protein sequence ID" value="AZS29567.1"/>
    <property type="molecule type" value="Genomic_DNA"/>
</dbReference>
<dbReference type="Pfam" id="PF07660">
    <property type="entry name" value="STN"/>
    <property type="match status" value="1"/>
</dbReference>
<dbReference type="AlphaFoldDB" id="A0A3S9VSR2"/>
<dbReference type="InterPro" id="IPR012910">
    <property type="entry name" value="Plug_dom"/>
</dbReference>
<comment type="similarity">
    <text evidence="10 11">Belongs to the TonB-dependent receptor family.</text>
</comment>
<dbReference type="Pfam" id="PF00593">
    <property type="entry name" value="TonB_dep_Rec_b-barrel"/>
    <property type="match status" value="1"/>
</dbReference>
<dbReference type="Proteomes" id="UP000270673">
    <property type="component" value="Chromosome"/>
</dbReference>
<feature type="domain" description="TonB-dependent receptor-like beta-barrel" evidence="12">
    <location>
        <begin position="492"/>
        <end position="887"/>
    </location>
</feature>
<keyword evidence="7 11" id="KW-0798">TonB box</keyword>
<keyword evidence="2 10" id="KW-0813">Transport</keyword>
<dbReference type="KEGG" id="buy:D8S85_08395"/>
<dbReference type="GO" id="GO:0006826">
    <property type="term" value="P:iron ion transport"/>
    <property type="evidence" value="ECO:0007669"/>
    <property type="project" value="UniProtKB-KW"/>
</dbReference>
<comment type="subcellular location">
    <subcellularLocation>
        <location evidence="1 10">Cell outer membrane</location>
        <topology evidence="1 10">Multi-pass membrane protein</topology>
    </subcellularLocation>
</comment>
<evidence type="ECO:0000256" key="4">
    <source>
        <dbReference type="ARBA" id="ARBA00022496"/>
    </source>
</evidence>
<keyword evidence="6" id="KW-0408">Iron</keyword>
<dbReference type="InterPro" id="IPR023996">
    <property type="entry name" value="TonB-dep_OMP_SusC/RagA"/>
</dbReference>
<evidence type="ECO:0000256" key="1">
    <source>
        <dbReference type="ARBA" id="ARBA00004571"/>
    </source>
</evidence>
<dbReference type="InterPro" id="IPR039426">
    <property type="entry name" value="TonB-dep_rcpt-like"/>
</dbReference>